<dbReference type="Gene3D" id="2.70.70.10">
    <property type="entry name" value="Glucose Permease (Domain IIA)"/>
    <property type="match status" value="1"/>
</dbReference>
<name>A0ABS2R273_9BACI</name>
<dbReference type="PANTHER" id="PTHR21666:SF270">
    <property type="entry name" value="MUREIN HYDROLASE ACTIVATOR ENVC"/>
    <property type="match status" value="1"/>
</dbReference>
<protein>
    <recommendedName>
        <fullName evidence="1">M23ase beta-sheet core domain-containing protein</fullName>
    </recommendedName>
</protein>
<evidence type="ECO:0000259" key="1">
    <source>
        <dbReference type="Pfam" id="PF01551"/>
    </source>
</evidence>
<dbReference type="EMBL" id="JAFBFH010000001">
    <property type="protein sequence ID" value="MBM7713239.1"/>
    <property type="molecule type" value="Genomic_DNA"/>
</dbReference>
<dbReference type="Pfam" id="PF01551">
    <property type="entry name" value="Peptidase_M23"/>
    <property type="match status" value="1"/>
</dbReference>
<accession>A0ABS2R273</accession>
<keyword evidence="3" id="KW-1185">Reference proteome</keyword>
<feature type="domain" description="M23ase beta-sheet core" evidence="1">
    <location>
        <begin position="169"/>
        <end position="262"/>
    </location>
</feature>
<proteinExistence type="predicted"/>
<dbReference type="Proteomes" id="UP000823485">
    <property type="component" value="Unassembled WGS sequence"/>
</dbReference>
<evidence type="ECO:0000313" key="2">
    <source>
        <dbReference type="EMBL" id="MBM7713239.1"/>
    </source>
</evidence>
<dbReference type="InterPro" id="IPR011055">
    <property type="entry name" value="Dup_hybrid_motif"/>
</dbReference>
<dbReference type="InterPro" id="IPR016047">
    <property type="entry name" value="M23ase_b-sheet_dom"/>
</dbReference>
<reference evidence="2 3" key="1">
    <citation type="submission" date="2021-01" db="EMBL/GenBank/DDBJ databases">
        <title>Genomic Encyclopedia of Type Strains, Phase IV (KMG-IV): sequencing the most valuable type-strain genomes for metagenomic binning, comparative biology and taxonomic classification.</title>
        <authorList>
            <person name="Goeker M."/>
        </authorList>
    </citation>
    <scope>NUCLEOTIDE SEQUENCE [LARGE SCALE GENOMIC DNA]</scope>
    <source>
        <strain evidence="2 3">DSM 105453</strain>
    </source>
</reference>
<organism evidence="2 3">
    <name type="scientific">Siminovitchia thermophila</name>
    <dbReference type="NCBI Taxonomy" id="1245522"/>
    <lineage>
        <taxon>Bacteria</taxon>
        <taxon>Bacillati</taxon>
        <taxon>Bacillota</taxon>
        <taxon>Bacilli</taxon>
        <taxon>Bacillales</taxon>
        <taxon>Bacillaceae</taxon>
        <taxon>Siminovitchia</taxon>
    </lineage>
</organism>
<dbReference type="InterPro" id="IPR050570">
    <property type="entry name" value="Cell_wall_metabolism_enzyme"/>
</dbReference>
<dbReference type="SUPFAM" id="SSF51261">
    <property type="entry name" value="Duplicated hybrid motif"/>
    <property type="match status" value="1"/>
</dbReference>
<comment type="caution">
    <text evidence="2">The sequence shown here is derived from an EMBL/GenBank/DDBJ whole genome shotgun (WGS) entry which is preliminary data.</text>
</comment>
<dbReference type="CDD" id="cd12797">
    <property type="entry name" value="M23_peptidase"/>
    <property type="match status" value="1"/>
</dbReference>
<gene>
    <name evidence="2" type="ORF">JOC94_000205</name>
</gene>
<dbReference type="RefSeq" id="WP_213088935.1">
    <property type="nucleotide sequence ID" value="NZ_JAFBFH010000001.1"/>
</dbReference>
<sequence length="291" mass="33735">MIDGSINPEEFGRIFQCEDFEKIYRCTSEDFQQLISLKQFVELAKTFNAGVTHYQLKWKATLQGLYYYTWLDDRNEKAIHVSFDRHHQIQSLYIKPFRIFPESDNRFTQMTYSMPIKGESFVFWGGTNEFINYHYPYENQRYAYDLVKVQNGSSYKDTRTRNENFYVYDKEIIAPADGKVTKVVDGMKDNIPGEVDMDAENPAGNYVIIKHAEKEYSLLAHLKKNSIRVKVGDFVKEGQYIGKCGNSGNSSEPHLHFQVMDTSDLESGISIRIKFKNGIEPIQGDTISNVQ</sequence>
<evidence type="ECO:0000313" key="3">
    <source>
        <dbReference type="Proteomes" id="UP000823485"/>
    </source>
</evidence>
<dbReference type="PANTHER" id="PTHR21666">
    <property type="entry name" value="PEPTIDASE-RELATED"/>
    <property type="match status" value="1"/>
</dbReference>